<feature type="compositionally biased region" description="Polar residues" evidence="1">
    <location>
        <begin position="156"/>
        <end position="165"/>
    </location>
</feature>
<comment type="caution">
    <text evidence="2">The sequence shown here is derived from an EMBL/GenBank/DDBJ whole genome shotgun (WGS) entry which is preliminary data.</text>
</comment>
<feature type="compositionally biased region" description="Basic and acidic residues" evidence="1">
    <location>
        <begin position="418"/>
        <end position="429"/>
    </location>
</feature>
<reference evidence="2" key="1">
    <citation type="submission" date="2022-10" db="EMBL/GenBank/DDBJ databases">
        <title>Culturing micro-colonial fungi from biological soil crusts in the Mojave desert and describing Neophaeococcomyces mojavensis, and introducing the new genera and species Taxawa tesnikishii.</title>
        <authorList>
            <person name="Kurbessoian T."/>
            <person name="Stajich J.E."/>
        </authorList>
    </citation>
    <scope>NUCLEOTIDE SEQUENCE</scope>
    <source>
        <strain evidence="2">TK_1</strain>
    </source>
</reference>
<feature type="compositionally biased region" description="Basic and acidic residues" evidence="1">
    <location>
        <begin position="496"/>
        <end position="511"/>
    </location>
</feature>
<accession>A0ABQ9NXP6</accession>
<evidence type="ECO:0000256" key="1">
    <source>
        <dbReference type="SAM" id="MobiDB-lite"/>
    </source>
</evidence>
<dbReference type="PANTHER" id="PTHR39606:SF1">
    <property type="entry name" value="CELL SURFACE PROTEIN"/>
    <property type="match status" value="1"/>
</dbReference>
<protein>
    <submittedName>
        <fullName evidence="2">Uncharacterized protein</fullName>
    </submittedName>
</protein>
<feature type="region of interest" description="Disordered" evidence="1">
    <location>
        <begin position="1"/>
        <end position="196"/>
    </location>
</feature>
<feature type="compositionally biased region" description="Low complexity" evidence="1">
    <location>
        <begin position="390"/>
        <end position="401"/>
    </location>
</feature>
<keyword evidence="3" id="KW-1185">Reference proteome</keyword>
<feature type="compositionally biased region" description="Low complexity" evidence="1">
    <location>
        <begin position="809"/>
        <end position="821"/>
    </location>
</feature>
<feature type="compositionally biased region" description="Gly residues" evidence="1">
    <location>
        <begin position="598"/>
        <end position="607"/>
    </location>
</feature>
<feature type="compositionally biased region" description="Low complexity" evidence="1">
    <location>
        <begin position="430"/>
        <end position="446"/>
    </location>
</feature>
<dbReference type="Proteomes" id="UP001172684">
    <property type="component" value="Unassembled WGS sequence"/>
</dbReference>
<feature type="compositionally biased region" description="Polar residues" evidence="1">
    <location>
        <begin position="619"/>
        <end position="647"/>
    </location>
</feature>
<dbReference type="EMBL" id="JAPDRL010000014">
    <property type="protein sequence ID" value="KAJ9667155.1"/>
    <property type="molecule type" value="Genomic_DNA"/>
</dbReference>
<gene>
    <name evidence="2" type="ORF">H2201_002675</name>
</gene>
<organism evidence="2 3">
    <name type="scientific">Coniosporium apollinis</name>
    <dbReference type="NCBI Taxonomy" id="61459"/>
    <lineage>
        <taxon>Eukaryota</taxon>
        <taxon>Fungi</taxon>
        <taxon>Dikarya</taxon>
        <taxon>Ascomycota</taxon>
        <taxon>Pezizomycotina</taxon>
        <taxon>Dothideomycetes</taxon>
        <taxon>Dothideomycetes incertae sedis</taxon>
        <taxon>Coniosporium</taxon>
    </lineage>
</organism>
<proteinExistence type="predicted"/>
<sequence length="926" mass="95869">MDKLKNILSPGHRKDDEALYGSEQSSNDPSRNTGSETAGPVAMLNAGSQPTAQSRHTSTAIPMTSSMARADPTHNTEPLGAHGNDGLRHGEHGAAGTGYSSGEHLRPGPPAANASTASIKSGVLGFNPSQGLADPPAGDMNKPLPDAPASGAISGQAYSDQTHGTAGTGREFLLSGGATTGTGHNTGSGIGGTTAGEPELVKEYKAMALDHSHGGIGHQYRGERMQPPEPAPHFTRGPHVTDTANRLDPRIAATPIIGEPQPLSNVATEIIGARSTATDEQGYGRDSGLAGASTTGTSTGYGSTHSSDLANRADPRVDSDRDGSRGMGSTSTGAGYGSTTSGPHSSDLDHDGSRLAGGATTGAGYGSTTGLINKAKEMLTGGGKSHDDTTSSSYDSTSRSTIGHDTSGPHSSSLANRADPRVDSDRDGSRVVGTGTTSTGYDSSTTGGIGLQHRGDDRDSALADAKVRARAAIAENLSHSGSRAEPTAQTSTPRITEPHRSEMMNRMDPRIDSTPSTTGQSDRHTGRDAALAGGAGAAGAAAYGTSRDRPHHEHGSPMTGSYGRNPYSSTAIDPRVDATPRASQATTSHHGRDAALAGGAGAAGLGAGAYAASRGSEPSPRSSYDNQRTAGQAGYNTYQDPRTSQNAEAERIKAEQAHQRELAKEQRQREKEVAKLEKEEEKHEKEAKKAAHKHDDGKDSTDKEKHHGLLGLFRRNKDEDQTMAADPAAQRYQREVAGDPTTNVKSVADPHVHEHDRNLPSSGAAMPQYQREDFGDPTTNVKSVADPPHLHDHDRNRLHKDPPPGYAGGATDTDTARASSTVPLRQHVGTDEPIGDSSRVSGERGTAAGTDDGIVIEPITGLPMNVGKYGSGYGGTDGNPVIEGYYGDSRGPSVDSGAPTGSSTLTGRTGADYDNIRKGTNPYEAS</sequence>
<feature type="compositionally biased region" description="Polar residues" evidence="1">
    <location>
        <begin position="22"/>
        <end position="36"/>
    </location>
</feature>
<feature type="region of interest" description="Disordered" evidence="1">
    <location>
        <begin position="869"/>
        <end position="926"/>
    </location>
</feature>
<evidence type="ECO:0000313" key="3">
    <source>
        <dbReference type="Proteomes" id="UP001172684"/>
    </source>
</evidence>
<feature type="compositionally biased region" description="Basic and acidic residues" evidence="1">
    <location>
        <begin position="748"/>
        <end position="758"/>
    </location>
</feature>
<feature type="compositionally biased region" description="Basic and acidic residues" evidence="1">
    <location>
        <begin position="788"/>
        <end position="802"/>
    </location>
</feature>
<feature type="compositionally biased region" description="Low complexity" evidence="1">
    <location>
        <begin position="287"/>
        <end position="307"/>
    </location>
</feature>
<feature type="compositionally biased region" description="Low complexity" evidence="1">
    <location>
        <begin position="327"/>
        <end position="342"/>
    </location>
</feature>
<dbReference type="PANTHER" id="PTHR39606">
    <property type="entry name" value="SURFACE PROTEIN, PUTATIVE-RELATED"/>
    <property type="match status" value="1"/>
</dbReference>
<feature type="compositionally biased region" description="Basic and acidic residues" evidence="1">
    <location>
        <begin position="546"/>
        <end position="555"/>
    </location>
</feature>
<evidence type="ECO:0000313" key="2">
    <source>
        <dbReference type="EMBL" id="KAJ9667155.1"/>
    </source>
</evidence>
<name>A0ABQ9NXP6_9PEZI</name>
<feature type="compositionally biased region" description="Basic and acidic residues" evidence="1">
    <location>
        <begin position="453"/>
        <end position="467"/>
    </location>
</feature>
<feature type="compositionally biased region" description="Polar residues" evidence="1">
    <location>
        <begin position="477"/>
        <end position="494"/>
    </location>
</feature>
<feature type="compositionally biased region" description="Gly residues" evidence="1">
    <location>
        <begin position="178"/>
        <end position="194"/>
    </location>
</feature>
<feature type="compositionally biased region" description="Basic and acidic residues" evidence="1">
    <location>
        <begin position="648"/>
        <end position="707"/>
    </location>
</feature>
<feature type="region of interest" description="Disordered" evidence="1">
    <location>
        <begin position="276"/>
        <end position="854"/>
    </location>
</feature>
<feature type="compositionally biased region" description="Basic and acidic residues" evidence="1">
    <location>
        <begin position="311"/>
        <end position="324"/>
    </location>
</feature>
<feature type="compositionally biased region" description="Polar residues" evidence="1">
    <location>
        <begin position="46"/>
        <end position="67"/>
    </location>
</feature>